<evidence type="ECO:0000313" key="3">
    <source>
        <dbReference type="Proteomes" id="UP000324996"/>
    </source>
</evidence>
<name>A0A5A7N7S3_9PROT</name>
<proteinExistence type="predicted"/>
<dbReference type="AlphaFoldDB" id="A0A5A7N7S3"/>
<comment type="caution">
    <text evidence="2">The sequence shown here is derived from an EMBL/GenBank/DDBJ whole genome shotgun (WGS) entry which is preliminary data.</text>
</comment>
<dbReference type="Proteomes" id="UP000324996">
    <property type="component" value="Unassembled WGS sequence"/>
</dbReference>
<evidence type="ECO:0000256" key="1">
    <source>
        <dbReference type="SAM" id="MobiDB-lite"/>
    </source>
</evidence>
<accession>A0A5A7N7S3</accession>
<evidence type="ECO:0000313" key="2">
    <source>
        <dbReference type="EMBL" id="GER04383.1"/>
    </source>
</evidence>
<protein>
    <submittedName>
        <fullName evidence="2">Uncharacterized protein</fullName>
    </submittedName>
</protein>
<gene>
    <name evidence="2" type="ORF">JCM17846_20650</name>
</gene>
<organism evidence="2 3">
    <name type="scientific">Iodidimonas nitroreducens</name>
    <dbReference type="NCBI Taxonomy" id="1236968"/>
    <lineage>
        <taxon>Bacteria</taxon>
        <taxon>Pseudomonadati</taxon>
        <taxon>Pseudomonadota</taxon>
        <taxon>Alphaproteobacteria</taxon>
        <taxon>Iodidimonadales</taxon>
        <taxon>Iodidimonadaceae</taxon>
        <taxon>Iodidimonas</taxon>
    </lineage>
</organism>
<feature type="region of interest" description="Disordered" evidence="1">
    <location>
        <begin position="43"/>
        <end position="65"/>
    </location>
</feature>
<dbReference type="EMBL" id="BKCN01000010">
    <property type="protein sequence ID" value="GER04383.1"/>
    <property type="molecule type" value="Genomic_DNA"/>
</dbReference>
<reference evidence="2 3" key="1">
    <citation type="submission" date="2019-09" db="EMBL/GenBank/DDBJ databases">
        <title>NBRP : Genome information of microbial organism related human and environment.</title>
        <authorList>
            <person name="Hattori M."/>
            <person name="Oshima K."/>
            <person name="Inaba H."/>
            <person name="Suda W."/>
            <person name="Sakamoto M."/>
            <person name="Iino T."/>
            <person name="Kitahara M."/>
            <person name="Oshida Y."/>
            <person name="Iida T."/>
            <person name="Kudo T."/>
            <person name="Itoh T."/>
            <person name="Ohkuma M."/>
        </authorList>
    </citation>
    <scope>NUCLEOTIDE SEQUENCE [LARGE SCALE GENOMIC DNA]</scope>
    <source>
        <strain evidence="2 3">Q-1</strain>
    </source>
</reference>
<sequence>MVSSCVAKLARKFSRLIRLPDASDLAALFPAYLNMVMNSGKMEPWSDNDAQRTQSARIEPQQGLR</sequence>
<keyword evidence="3" id="KW-1185">Reference proteome</keyword>